<proteinExistence type="inferred from homology"/>
<evidence type="ECO:0000256" key="1">
    <source>
        <dbReference type="ARBA" id="ARBA00004308"/>
    </source>
</evidence>
<evidence type="ECO:0000256" key="3">
    <source>
        <dbReference type="ARBA" id="ARBA00022692"/>
    </source>
</evidence>
<feature type="transmembrane region" description="Helical" evidence="6">
    <location>
        <begin position="6"/>
        <end position="26"/>
    </location>
</feature>
<evidence type="ECO:0000256" key="5">
    <source>
        <dbReference type="ARBA" id="ARBA00023136"/>
    </source>
</evidence>
<comment type="caution">
    <text evidence="7">The sequence shown here is derived from an EMBL/GenBank/DDBJ whole genome shotgun (WGS) entry which is preliminary data.</text>
</comment>
<evidence type="ECO:0000256" key="6">
    <source>
        <dbReference type="SAM" id="Phobius"/>
    </source>
</evidence>
<keyword evidence="4 6" id="KW-1133">Transmembrane helix</keyword>
<keyword evidence="5 6" id="KW-0472">Membrane</keyword>
<keyword evidence="3 6" id="KW-0812">Transmembrane</keyword>
<dbReference type="PANTHER" id="PTHR35791:SF1">
    <property type="entry name" value="UPF0754 MEMBRANE PROTEIN YHEB"/>
    <property type="match status" value="1"/>
</dbReference>
<feature type="transmembrane region" description="Helical" evidence="6">
    <location>
        <begin position="353"/>
        <end position="375"/>
    </location>
</feature>
<organism evidence="7 8">
    <name type="scientific">Staphylococcus agnetis</name>
    <dbReference type="NCBI Taxonomy" id="985762"/>
    <lineage>
        <taxon>Bacteria</taxon>
        <taxon>Bacillati</taxon>
        <taxon>Bacillota</taxon>
        <taxon>Bacilli</taxon>
        <taxon>Bacillales</taxon>
        <taxon>Staphylococcaceae</taxon>
        <taxon>Staphylococcus</taxon>
    </lineage>
</organism>
<gene>
    <name evidence="7" type="ORF">GLV84_05430</name>
</gene>
<comment type="similarity">
    <text evidence="2">Belongs to the UPF0754 family.</text>
</comment>
<comment type="subcellular location">
    <subcellularLocation>
        <location evidence="1">Endomembrane system</location>
    </subcellularLocation>
</comment>
<name>A0A2T4MN08_9STAP</name>
<evidence type="ECO:0000313" key="7">
    <source>
        <dbReference type="EMBL" id="NJI02292.1"/>
    </source>
</evidence>
<dbReference type="AlphaFoldDB" id="A0A2T4MN08"/>
<reference evidence="7" key="1">
    <citation type="submission" date="2019-11" db="EMBL/GenBank/DDBJ databases">
        <title>Whole genome comparisons of Staphylococcus agnetis isolates from cattle and chickens.</title>
        <authorList>
            <person name="Rhoads D."/>
            <person name="Shwani A."/>
            <person name="Adkins P."/>
            <person name="Calcutt M."/>
            <person name="Middleton J."/>
        </authorList>
    </citation>
    <scope>NUCLEOTIDE SEQUENCE</scope>
    <source>
        <strain evidence="7">1387</strain>
    </source>
</reference>
<evidence type="ECO:0000313" key="8">
    <source>
        <dbReference type="Proteomes" id="UP000646308"/>
    </source>
</evidence>
<dbReference type="GeneID" id="57691977"/>
<dbReference type="GO" id="GO:0012505">
    <property type="term" value="C:endomembrane system"/>
    <property type="evidence" value="ECO:0007669"/>
    <property type="project" value="UniProtKB-SubCell"/>
</dbReference>
<protein>
    <submittedName>
        <fullName evidence="7">DUF445 family protein</fullName>
    </submittedName>
</protein>
<dbReference type="Proteomes" id="UP000646308">
    <property type="component" value="Unassembled WGS sequence"/>
</dbReference>
<dbReference type="InterPro" id="IPR007383">
    <property type="entry name" value="DUF445"/>
</dbReference>
<dbReference type="RefSeq" id="WP_107368986.1">
    <property type="nucleotide sequence ID" value="NZ_CP045927.1"/>
</dbReference>
<sequence>MKFFLIVVFMTIIGAIIGGVTNMIAIKMLFHPFKPYYIFGKRIPFTPGLVPKRREEIATKIGDVVETHLLTEALIREKLSSQTMKDTIQEAVQQQVNALQDDDITVQRIFKRFDIDVVNKGESWLKKVLIARLTHQYSEIASKRFKDILPLSLMEMLDHKVAQLDSQLLIKARKYIASDKGYRDIYEMLDAFFHEKSRILSVLLMFMTKDDLAERIQSELLRLSNHPKAQHIIKTQIVSEYENFKSLKVKDVITLAQFESHRNGFVNGLIRKLNLSKHSQQPLKELAPELMQYLMHEGSAKVTELIIFSLAQRLTRILKKVNISGMVEEQINRFDLDYIEQLIFDIANKELKLIMLLGFILGGMIGFFQGLVAIFV</sequence>
<evidence type="ECO:0000256" key="2">
    <source>
        <dbReference type="ARBA" id="ARBA00008053"/>
    </source>
</evidence>
<dbReference type="PANTHER" id="PTHR35791">
    <property type="entry name" value="UPF0754 MEMBRANE PROTEIN YHEB"/>
    <property type="match status" value="1"/>
</dbReference>
<accession>A0A2T4MN08</accession>
<dbReference type="EMBL" id="WMFL01000069">
    <property type="protein sequence ID" value="NJI02292.1"/>
    <property type="molecule type" value="Genomic_DNA"/>
</dbReference>
<dbReference type="Pfam" id="PF04286">
    <property type="entry name" value="DUF445"/>
    <property type="match status" value="1"/>
</dbReference>
<evidence type="ECO:0000256" key="4">
    <source>
        <dbReference type="ARBA" id="ARBA00022989"/>
    </source>
</evidence>